<dbReference type="Ensembl" id="ENSEBUT00000026652.1">
    <property type="protein sequence ID" value="ENSEBUP00000026076.1"/>
    <property type="gene ID" value="ENSEBUG00000016069.1"/>
</dbReference>
<dbReference type="FunFam" id="3.30.1520.10:FF:000016">
    <property type="entry name" value="Sorting nexin 2"/>
    <property type="match status" value="1"/>
</dbReference>
<name>A0A8C4R8W1_EPTBU</name>
<dbReference type="Gene3D" id="1.20.1270.60">
    <property type="entry name" value="Arfaptin homology (AH) domain/BAR domain"/>
    <property type="match status" value="1"/>
</dbReference>
<dbReference type="GO" id="GO:0030027">
    <property type="term" value="C:lamellipodium"/>
    <property type="evidence" value="ECO:0007669"/>
    <property type="project" value="UniProtKB-SubCell"/>
</dbReference>
<feature type="compositionally biased region" description="Polar residues" evidence="13">
    <location>
        <begin position="77"/>
        <end position="95"/>
    </location>
</feature>
<evidence type="ECO:0000256" key="1">
    <source>
        <dbReference type="ARBA" id="ARBA00004469"/>
    </source>
</evidence>
<evidence type="ECO:0000256" key="9">
    <source>
        <dbReference type="ARBA" id="ARBA00022990"/>
    </source>
</evidence>
<dbReference type="GO" id="GO:0015031">
    <property type="term" value="P:protein transport"/>
    <property type="evidence" value="ECO:0007669"/>
    <property type="project" value="UniProtKB-KW"/>
</dbReference>
<evidence type="ECO:0000256" key="12">
    <source>
        <dbReference type="ARBA" id="ARBA00045620"/>
    </source>
</evidence>
<evidence type="ECO:0000256" key="7">
    <source>
        <dbReference type="ARBA" id="ARBA00022753"/>
    </source>
</evidence>
<keyword evidence="10" id="KW-0472">Membrane</keyword>
<feature type="compositionally biased region" description="Acidic residues" evidence="13">
    <location>
        <begin position="42"/>
        <end position="58"/>
    </location>
</feature>
<proteinExistence type="inferred from homology"/>
<dbReference type="SUPFAM" id="SSF64268">
    <property type="entry name" value="PX domain"/>
    <property type="match status" value="1"/>
</dbReference>
<evidence type="ECO:0000256" key="8">
    <source>
        <dbReference type="ARBA" id="ARBA00022927"/>
    </source>
</evidence>
<dbReference type="GO" id="GO:0031901">
    <property type="term" value="C:early endosome membrane"/>
    <property type="evidence" value="ECO:0007669"/>
    <property type="project" value="UniProtKB-SubCell"/>
</dbReference>
<evidence type="ECO:0000256" key="5">
    <source>
        <dbReference type="ARBA" id="ARBA00022448"/>
    </source>
</evidence>
<dbReference type="OMA" id="XMTKVKV"/>
<dbReference type="Proteomes" id="UP000694388">
    <property type="component" value="Unplaced"/>
</dbReference>
<dbReference type="AlphaFoldDB" id="A0A8C4R8W1"/>
<dbReference type="SUPFAM" id="SSF103657">
    <property type="entry name" value="BAR/IMD domain-like"/>
    <property type="match status" value="1"/>
</dbReference>
<evidence type="ECO:0000256" key="6">
    <source>
        <dbReference type="ARBA" id="ARBA00022553"/>
    </source>
</evidence>
<dbReference type="GO" id="GO:0034498">
    <property type="term" value="P:early endosome to Golgi transport"/>
    <property type="evidence" value="ECO:0007669"/>
    <property type="project" value="TreeGrafter"/>
</dbReference>
<evidence type="ECO:0000256" key="3">
    <source>
        <dbReference type="ARBA" id="ARBA00010883"/>
    </source>
</evidence>
<dbReference type="Gene3D" id="3.30.1520.10">
    <property type="entry name" value="Phox-like domain"/>
    <property type="match status" value="1"/>
</dbReference>
<evidence type="ECO:0000256" key="4">
    <source>
        <dbReference type="ARBA" id="ARBA00020435"/>
    </source>
</evidence>
<dbReference type="InterPro" id="IPR015404">
    <property type="entry name" value="Vps5_C"/>
</dbReference>
<keyword evidence="11" id="KW-0966">Cell projection</keyword>
<comment type="similarity">
    <text evidence="3">Belongs to the sorting nexin family.</text>
</comment>
<dbReference type="GO" id="GO:0035091">
    <property type="term" value="F:phosphatidylinositol binding"/>
    <property type="evidence" value="ECO:0007669"/>
    <property type="project" value="InterPro"/>
</dbReference>
<keyword evidence="9" id="KW-0007">Acetylation</keyword>
<feature type="region of interest" description="Disordered" evidence="13">
    <location>
        <begin position="1"/>
        <end position="99"/>
    </location>
</feature>
<evidence type="ECO:0000256" key="13">
    <source>
        <dbReference type="SAM" id="MobiDB-lite"/>
    </source>
</evidence>
<dbReference type="PROSITE" id="PS50195">
    <property type="entry name" value="PX"/>
    <property type="match status" value="1"/>
</dbReference>
<keyword evidence="5" id="KW-0813">Transport</keyword>
<dbReference type="GO" id="GO:0005829">
    <property type="term" value="C:cytosol"/>
    <property type="evidence" value="ECO:0007669"/>
    <property type="project" value="GOC"/>
</dbReference>
<keyword evidence="6" id="KW-0597">Phosphoprotein</keyword>
<reference evidence="15" key="1">
    <citation type="submission" date="2025-08" db="UniProtKB">
        <authorList>
            <consortium name="Ensembl"/>
        </authorList>
    </citation>
    <scope>IDENTIFICATION</scope>
</reference>
<dbReference type="GeneTree" id="ENSGT00940000155889"/>
<comment type="function">
    <text evidence="12">Involved in several stages of intracellular trafficking. Interacts with membranes containing phosphatidylinositol 3-phosphate (PtdIns(3P)) or phosphatidylinositol 3,5-bisphosphate (PtdIns(3,5)P2). Acts in part as component of the retromer membrane-deforming SNX-BAR subcomplex. The SNX-BAR retromer mediates retrograde transport of cargo proteins from endosomes to the trans-Golgi network (TGN) and is involved in endosome-to-plasma membrane transport for cargo protein recycling. The SNX-BAR subcomplex functions to deform the donor membrane into a tubular profile called endosome-to-TGN transport carrier (ETC). Can sense membrane curvature and has in vitro vesicle-to-membrane remodeling activity. Required for retrograde endosome-to-TGN transport of TGN38. Promotes KALRN- and RHOG-dependent but retromer-independent membrane remodeling such as lamellipodium formation; the function is dependent on GEF activity of KALRN.</text>
</comment>
<evidence type="ECO:0000313" key="15">
    <source>
        <dbReference type="Ensembl" id="ENSEBUP00000026076.1"/>
    </source>
</evidence>
<dbReference type="InterPro" id="IPR001683">
    <property type="entry name" value="PX_dom"/>
</dbReference>
<organism evidence="15 16">
    <name type="scientific">Eptatretus burgeri</name>
    <name type="common">Inshore hagfish</name>
    <dbReference type="NCBI Taxonomy" id="7764"/>
    <lineage>
        <taxon>Eukaryota</taxon>
        <taxon>Metazoa</taxon>
        <taxon>Chordata</taxon>
        <taxon>Craniata</taxon>
        <taxon>Vertebrata</taxon>
        <taxon>Cyclostomata</taxon>
        <taxon>Myxini</taxon>
        <taxon>Myxiniformes</taxon>
        <taxon>Myxinidae</taxon>
        <taxon>Eptatretinae</taxon>
        <taxon>Eptatretus</taxon>
    </lineage>
</organism>
<dbReference type="PANTHER" id="PTHR10555:SF170">
    <property type="entry name" value="FI18122P1"/>
    <property type="match status" value="1"/>
</dbReference>
<dbReference type="Pfam" id="PF00787">
    <property type="entry name" value="PX"/>
    <property type="match status" value="1"/>
</dbReference>
<reference evidence="15" key="2">
    <citation type="submission" date="2025-09" db="UniProtKB">
        <authorList>
            <consortium name="Ensembl"/>
        </authorList>
    </citation>
    <scope>IDENTIFICATION</scope>
</reference>
<feature type="domain" description="PX" evidence="14">
    <location>
        <begin position="123"/>
        <end position="252"/>
    </location>
</feature>
<dbReference type="FunFam" id="1.20.1270.60:FF:000012">
    <property type="entry name" value="Sorting nexin 2"/>
    <property type="match status" value="1"/>
</dbReference>
<keyword evidence="8" id="KW-0653">Protein transport</keyword>
<dbReference type="SMART" id="SM00312">
    <property type="entry name" value="PX"/>
    <property type="match status" value="1"/>
</dbReference>
<evidence type="ECO:0000313" key="16">
    <source>
        <dbReference type="Proteomes" id="UP000694388"/>
    </source>
</evidence>
<dbReference type="PANTHER" id="PTHR10555">
    <property type="entry name" value="SORTING NEXIN"/>
    <property type="match status" value="1"/>
</dbReference>
<sequence length="502" mass="56589">MPALAWPPNKVKSRISPDVPSLQLGGDSSRSNGMEAQMFDTSPDDADDLFAEATEEVSLESPEMPAVRPSDKAPTITPVSNTAKSVLNPDATNTPAAADQGARKLVSFRKTSEEVEESSGDTFDLHISVTDPEKVGEGMSAYMAYKVNTKTTLAMFSQKNYSVKRRFSDFLGLHEKLTDKHAHVGLIVPPAPEKSVIGMTKVKVGKEDPSSVEFLERRRSALERYLQRTSKHPTLMQDPDFRDFLEKDELPRAVNTQAFSGAGILRMVTKAADAVNKMTIKINESDLWFEEKQQQFDCLDQQLRKLHIGIESLVGHRKELSTSSAAFAKSTAMLGSSEDNTALARALSQLAEVEERVEQLHAEQCDADLYLFGELIADYIRLLSSIKAVFDQRGKCWQRWQDSQSMLLKKREAEAKLQWVNKPDKLQQAKEEIHEWEGKVEQGESEFELISKTIRKELSRFEKNRVKDFKNIIIQYIESLINTQQQLIKYWEAFLPEAKAIA</sequence>
<keyword evidence="7" id="KW-0967">Endosome</keyword>
<dbReference type="Pfam" id="PF09325">
    <property type="entry name" value="Vps5"/>
    <property type="match status" value="1"/>
</dbReference>
<evidence type="ECO:0000256" key="10">
    <source>
        <dbReference type="ARBA" id="ARBA00023136"/>
    </source>
</evidence>
<evidence type="ECO:0000256" key="2">
    <source>
        <dbReference type="ARBA" id="ARBA00004510"/>
    </source>
</evidence>
<comment type="subcellular location">
    <subcellularLocation>
        <location evidence="2">Cell projection</location>
        <location evidence="2">Lamellipodium</location>
    </subcellularLocation>
    <subcellularLocation>
        <location evidence="1">Early endosome membrane</location>
        <topology evidence="1">Peripheral membrane protein</topology>
        <orientation evidence="1">Cytoplasmic side</orientation>
    </subcellularLocation>
</comment>
<protein>
    <recommendedName>
        <fullName evidence="4">Sorting nexin-2</fullName>
    </recommendedName>
</protein>
<keyword evidence="16" id="KW-1185">Reference proteome</keyword>
<evidence type="ECO:0000259" key="14">
    <source>
        <dbReference type="PROSITE" id="PS50195"/>
    </source>
</evidence>
<dbReference type="InterPro" id="IPR036871">
    <property type="entry name" value="PX_dom_sf"/>
</dbReference>
<evidence type="ECO:0000256" key="11">
    <source>
        <dbReference type="ARBA" id="ARBA00023273"/>
    </source>
</evidence>
<accession>A0A8C4R8W1</accession>
<dbReference type="InterPro" id="IPR027267">
    <property type="entry name" value="AH/BAR_dom_sf"/>
</dbReference>